<dbReference type="AlphaFoldDB" id="A0A2G5B0Q5"/>
<feature type="compositionally biased region" description="Basic and acidic residues" evidence="1">
    <location>
        <begin position="1"/>
        <end position="11"/>
    </location>
</feature>
<reference evidence="2 3" key="1">
    <citation type="journal article" date="2015" name="Genome Biol. Evol.">
        <title>Phylogenomic analyses indicate that early fungi evolved digesting cell walls of algal ancestors of land plants.</title>
        <authorList>
            <person name="Chang Y."/>
            <person name="Wang S."/>
            <person name="Sekimoto S."/>
            <person name="Aerts A.L."/>
            <person name="Choi C."/>
            <person name="Clum A."/>
            <person name="LaButti K.M."/>
            <person name="Lindquist E.A."/>
            <person name="Yee Ngan C."/>
            <person name="Ohm R.A."/>
            <person name="Salamov A.A."/>
            <person name="Grigoriev I.V."/>
            <person name="Spatafora J.W."/>
            <person name="Berbee M.L."/>
        </authorList>
    </citation>
    <scope>NUCLEOTIDE SEQUENCE [LARGE SCALE GENOMIC DNA]</scope>
    <source>
        <strain evidence="2 3">NRRL 1564</strain>
    </source>
</reference>
<dbReference type="Proteomes" id="UP000242474">
    <property type="component" value="Unassembled WGS sequence"/>
</dbReference>
<sequence>MLKADSGHTHTEDEDDLALGRPGSQVGELDGVKKEGKGELAVSMIGVSRSILVGDLGISLSDLNLASAGGVGANNGGVTSGEDAADS</sequence>
<organism evidence="2 3">
    <name type="scientific">Coemansia reversa (strain ATCC 12441 / NRRL 1564)</name>
    <dbReference type="NCBI Taxonomy" id="763665"/>
    <lineage>
        <taxon>Eukaryota</taxon>
        <taxon>Fungi</taxon>
        <taxon>Fungi incertae sedis</taxon>
        <taxon>Zoopagomycota</taxon>
        <taxon>Kickxellomycotina</taxon>
        <taxon>Kickxellomycetes</taxon>
        <taxon>Kickxellales</taxon>
        <taxon>Kickxellaceae</taxon>
        <taxon>Coemansia</taxon>
    </lineage>
</organism>
<evidence type="ECO:0000313" key="2">
    <source>
        <dbReference type="EMBL" id="PIA12602.1"/>
    </source>
</evidence>
<gene>
    <name evidence="2" type="ORF">COEREDRAFT_12532</name>
</gene>
<evidence type="ECO:0000313" key="3">
    <source>
        <dbReference type="Proteomes" id="UP000242474"/>
    </source>
</evidence>
<accession>A0A2G5B0Q5</accession>
<feature type="compositionally biased region" description="Gly residues" evidence="1">
    <location>
        <begin position="69"/>
        <end position="79"/>
    </location>
</feature>
<dbReference type="EMBL" id="KZ303630">
    <property type="protein sequence ID" value="PIA12602.1"/>
    <property type="molecule type" value="Genomic_DNA"/>
</dbReference>
<feature type="region of interest" description="Disordered" evidence="1">
    <location>
        <begin position="67"/>
        <end position="87"/>
    </location>
</feature>
<name>A0A2G5B0Q5_COERN</name>
<protein>
    <submittedName>
        <fullName evidence="2">Uncharacterized protein</fullName>
    </submittedName>
</protein>
<proteinExistence type="predicted"/>
<keyword evidence="3" id="KW-1185">Reference proteome</keyword>
<evidence type="ECO:0000256" key="1">
    <source>
        <dbReference type="SAM" id="MobiDB-lite"/>
    </source>
</evidence>
<feature type="region of interest" description="Disordered" evidence="1">
    <location>
        <begin position="1"/>
        <end position="33"/>
    </location>
</feature>